<accession>A0ABV4KHM1</accession>
<feature type="domain" description="CusB-like beta-barrel" evidence="6">
    <location>
        <begin position="263"/>
        <end position="339"/>
    </location>
</feature>
<dbReference type="PANTHER" id="PTHR30097:SF15">
    <property type="entry name" value="CATION EFFLUX SYSTEM PROTEIN CUSB"/>
    <property type="match status" value="1"/>
</dbReference>
<dbReference type="Pfam" id="PF25919">
    <property type="entry name" value="BSH_CusB"/>
    <property type="match status" value="1"/>
</dbReference>
<keyword evidence="2" id="KW-0472">Membrane</keyword>
<evidence type="ECO:0000313" key="8">
    <source>
        <dbReference type="Proteomes" id="UP001568894"/>
    </source>
</evidence>
<dbReference type="Gene3D" id="2.40.30.170">
    <property type="match status" value="1"/>
</dbReference>
<dbReference type="Pfam" id="PF25954">
    <property type="entry name" value="Beta-barrel_RND_2"/>
    <property type="match status" value="1"/>
</dbReference>
<organism evidence="7 8">
    <name type="scientific">Flavobacterium frigidarium</name>
    <dbReference type="NCBI Taxonomy" id="99286"/>
    <lineage>
        <taxon>Bacteria</taxon>
        <taxon>Pseudomonadati</taxon>
        <taxon>Bacteroidota</taxon>
        <taxon>Flavobacteriia</taxon>
        <taxon>Flavobacteriales</taxon>
        <taxon>Flavobacteriaceae</taxon>
        <taxon>Flavobacterium</taxon>
    </lineage>
</organism>
<comment type="caution">
    <text evidence="7">The sequence shown here is derived from an EMBL/GenBank/DDBJ whole genome shotgun (WGS) entry which is preliminary data.</text>
</comment>
<proteinExistence type="predicted"/>
<dbReference type="Gene3D" id="2.40.420.20">
    <property type="match status" value="1"/>
</dbReference>
<feature type="domain" description="Heavy metal binding" evidence="3">
    <location>
        <begin position="40"/>
        <end position="67"/>
    </location>
</feature>
<evidence type="ECO:0000256" key="1">
    <source>
        <dbReference type="ARBA" id="ARBA00022448"/>
    </source>
</evidence>
<dbReference type="Proteomes" id="UP001568894">
    <property type="component" value="Unassembled WGS sequence"/>
</dbReference>
<dbReference type="InterPro" id="IPR051909">
    <property type="entry name" value="MFP_Cation_Efflux"/>
</dbReference>
<gene>
    <name evidence="7" type="ORF">QO192_13085</name>
</gene>
<reference evidence="7 8" key="1">
    <citation type="submission" date="2023-05" db="EMBL/GenBank/DDBJ databases">
        <title>Adaptations of aquatic viruses from atmosphere-close ecosystems of the Central Arctic Ocean.</title>
        <authorList>
            <person name="Rahlff J."/>
            <person name="Holmfeldt K."/>
        </authorList>
    </citation>
    <scope>NUCLEOTIDE SEQUENCE [LARGE SCALE GENOMIC DNA]</scope>
    <source>
        <strain evidence="7 8">Arc14</strain>
    </source>
</reference>
<keyword evidence="1" id="KW-0813">Transport</keyword>
<dbReference type="PANTHER" id="PTHR30097">
    <property type="entry name" value="CATION EFFLUX SYSTEM PROTEIN CUSB"/>
    <property type="match status" value="1"/>
</dbReference>
<protein>
    <submittedName>
        <fullName evidence="7">Efflux RND transporter periplasmic adaptor subunit</fullName>
    </submittedName>
</protein>
<dbReference type="Gene3D" id="6.10.140.730">
    <property type="match status" value="1"/>
</dbReference>
<name>A0ABV4KHM1_9FLAO</name>
<keyword evidence="2" id="KW-0812">Transmembrane</keyword>
<evidence type="ECO:0000259" key="6">
    <source>
        <dbReference type="Pfam" id="PF25954"/>
    </source>
</evidence>
<dbReference type="EMBL" id="JASMRN010000011">
    <property type="protein sequence ID" value="MEZ7516211.1"/>
    <property type="molecule type" value="Genomic_DNA"/>
</dbReference>
<dbReference type="InterPro" id="IPR058791">
    <property type="entry name" value="3HB_CusB"/>
</dbReference>
<dbReference type="InterPro" id="IPR058792">
    <property type="entry name" value="Beta-barrel_RND_2"/>
</dbReference>
<evidence type="ECO:0000313" key="7">
    <source>
        <dbReference type="EMBL" id="MEZ7516211.1"/>
    </source>
</evidence>
<evidence type="ECO:0000259" key="4">
    <source>
        <dbReference type="Pfam" id="PF25869"/>
    </source>
</evidence>
<evidence type="ECO:0000259" key="5">
    <source>
        <dbReference type="Pfam" id="PF25919"/>
    </source>
</evidence>
<keyword evidence="2" id="KW-1133">Transmembrane helix</keyword>
<feature type="transmembrane region" description="Helical" evidence="2">
    <location>
        <begin position="7"/>
        <end position="23"/>
    </location>
</feature>
<dbReference type="Pfam" id="PF19335">
    <property type="entry name" value="HMBD"/>
    <property type="match status" value="1"/>
</dbReference>
<dbReference type="InterPro" id="IPR045800">
    <property type="entry name" value="HMBD"/>
</dbReference>
<dbReference type="InterPro" id="IPR058790">
    <property type="entry name" value="BSH_CusB"/>
</dbReference>
<keyword evidence="8" id="KW-1185">Reference proteome</keyword>
<evidence type="ECO:0000256" key="2">
    <source>
        <dbReference type="SAM" id="Phobius"/>
    </source>
</evidence>
<evidence type="ECO:0000259" key="3">
    <source>
        <dbReference type="Pfam" id="PF19335"/>
    </source>
</evidence>
<feature type="domain" description="CusB-like three alpha-helical bundle" evidence="4">
    <location>
        <begin position="157"/>
        <end position="206"/>
    </location>
</feature>
<dbReference type="RefSeq" id="WP_371571301.1">
    <property type="nucleotide sequence ID" value="NZ_JASMRN010000011.1"/>
</dbReference>
<feature type="domain" description="CusB-like barrel-sandwich hybrid" evidence="5">
    <location>
        <begin position="123"/>
        <end position="220"/>
    </location>
</feature>
<sequence>MNKYLKFSILFLTVVVMGLVVYYETELFHNTDTHAATDEVYTCSMHPQIIKHEPGSCPICGMDLVKKVSEEQPEESQDISYLLQRTDGFVVGEFENTRLKDTAIGSLVNLPGMVIYDPNSSVTISARISGRIERMYVNRKFQAVAKGQKLFDIYSPELVTEQQNFIYLITNDAENKTIINAIKQKLALYGMTKAQINALAAAKKVNPIITIYSPANGIVDGTEKMDANSEAKMQSSNTEVLGIKEGDYITKDVAVFRLLNTDKVWGVFNIIQGYASLVQLDQAIAITTELDAEEVIHAKVNFIDTQLDPNEKTNRIRVYLDNSKLKLPVGLRLEAKVTTNATAGLWLQKEAIVSLGTDKVAFVKKEKGYRGVKVKTGLERENLVQILEGVTTEDVLVSNAQYLIDSGSFIKTK</sequence>
<dbReference type="Pfam" id="PF25869">
    <property type="entry name" value="3HB_CusB"/>
    <property type="match status" value="1"/>
</dbReference>